<dbReference type="OrthoDB" id="8068875at2759"/>
<evidence type="ECO:0000256" key="1">
    <source>
        <dbReference type="ARBA" id="ARBA00000885"/>
    </source>
</evidence>
<dbReference type="SUPFAM" id="SSF56204">
    <property type="entry name" value="Hect, E3 ligase catalytic domain"/>
    <property type="match status" value="1"/>
</dbReference>
<dbReference type="Gene3D" id="3.90.1750.10">
    <property type="entry name" value="Hect, E3 ligase catalytic domains"/>
    <property type="match status" value="1"/>
</dbReference>
<accession>A0A397T8H8</accession>
<protein>
    <recommendedName>
        <fullName evidence="2">HECT-type E3 ubiquitin transferase</fullName>
        <ecNumber evidence="2">2.3.2.26</ecNumber>
    </recommendedName>
</protein>
<dbReference type="EMBL" id="QKYT01000157">
    <property type="protein sequence ID" value="RIA91294.1"/>
    <property type="molecule type" value="Genomic_DNA"/>
</dbReference>
<feature type="coiled-coil region" evidence="6">
    <location>
        <begin position="19"/>
        <end position="46"/>
    </location>
</feature>
<evidence type="ECO:0000313" key="9">
    <source>
        <dbReference type="Proteomes" id="UP000265703"/>
    </source>
</evidence>
<name>A0A397T8H8_9GLOM</name>
<feature type="domain" description="HECT" evidence="7">
    <location>
        <begin position="703"/>
        <end position="1034"/>
    </location>
</feature>
<dbReference type="GO" id="GO:0000209">
    <property type="term" value="P:protein polyubiquitination"/>
    <property type="evidence" value="ECO:0007669"/>
    <property type="project" value="InterPro"/>
</dbReference>
<evidence type="ECO:0000313" key="8">
    <source>
        <dbReference type="EMBL" id="RIA91294.1"/>
    </source>
</evidence>
<dbReference type="PROSITE" id="PS50096">
    <property type="entry name" value="IQ"/>
    <property type="match status" value="1"/>
</dbReference>
<dbReference type="PANTHER" id="PTHR45700">
    <property type="entry name" value="UBIQUITIN-PROTEIN LIGASE E3C"/>
    <property type="match status" value="1"/>
</dbReference>
<feature type="coiled-coil region" evidence="6">
    <location>
        <begin position="609"/>
        <end position="636"/>
    </location>
</feature>
<feature type="active site" description="Glycyl thioester intermediate" evidence="5">
    <location>
        <position position="1002"/>
    </location>
</feature>
<reference evidence="8 9" key="1">
    <citation type="submission" date="2018-06" db="EMBL/GenBank/DDBJ databases">
        <title>Comparative genomics reveals the genomic features of Rhizophagus irregularis, R. cerebriforme, R. diaphanum and Gigaspora rosea, and their symbiotic lifestyle signature.</title>
        <authorList>
            <person name="Morin E."/>
            <person name="San Clemente H."/>
            <person name="Chen E.C.H."/>
            <person name="De La Providencia I."/>
            <person name="Hainaut M."/>
            <person name="Kuo A."/>
            <person name="Kohler A."/>
            <person name="Murat C."/>
            <person name="Tang N."/>
            <person name="Roy S."/>
            <person name="Loubradou J."/>
            <person name="Henrissat B."/>
            <person name="Grigoriev I.V."/>
            <person name="Corradi N."/>
            <person name="Roux C."/>
            <person name="Martin F.M."/>
        </authorList>
    </citation>
    <scope>NUCLEOTIDE SEQUENCE [LARGE SCALE GENOMIC DNA]</scope>
    <source>
        <strain evidence="8 9">DAOM 227022</strain>
    </source>
</reference>
<keyword evidence="9" id="KW-1185">Reference proteome</keyword>
<comment type="caution">
    <text evidence="8">The sequence shown here is derived from an EMBL/GenBank/DDBJ whole genome shotgun (WGS) entry which is preliminary data.</text>
</comment>
<evidence type="ECO:0000256" key="2">
    <source>
        <dbReference type="ARBA" id="ARBA00012485"/>
    </source>
</evidence>
<evidence type="ECO:0000256" key="4">
    <source>
        <dbReference type="ARBA" id="ARBA00022786"/>
    </source>
</evidence>
<dbReference type="GO" id="GO:0061630">
    <property type="term" value="F:ubiquitin protein ligase activity"/>
    <property type="evidence" value="ECO:0007669"/>
    <property type="project" value="UniProtKB-EC"/>
</dbReference>
<dbReference type="Gene3D" id="3.30.2410.10">
    <property type="entry name" value="Hect, E3 ligase catalytic domain"/>
    <property type="match status" value="1"/>
</dbReference>
<proteinExistence type="predicted"/>
<evidence type="ECO:0000256" key="6">
    <source>
        <dbReference type="SAM" id="Coils"/>
    </source>
</evidence>
<keyword evidence="3" id="KW-0808">Transferase</keyword>
<gene>
    <name evidence="8" type="ORF">C1645_822267</name>
</gene>
<dbReference type="STRING" id="658196.A0A397T8H8"/>
<dbReference type="GO" id="GO:0006511">
    <property type="term" value="P:ubiquitin-dependent protein catabolic process"/>
    <property type="evidence" value="ECO:0007669"/>
    <property type="project" value="TreeGrafter"/>
</dbReference>
<dbReference type="FunFam" id="3.30.2410.10:FF:000011">
    <property type="entry name" value="Putative Ubiquitin-protein ligase E3C"/>
    <property type="match status" value="1"/>
</dbReference>
<evidence type="ECO:0000256" key="3">
    <source>
        <dbReference type="ARBA" id="ARBA00022679"/>
    </source>
</evidence>
<keyword evidence="4 5" id="KW-0833">Ubl conjugation pathway</keyword>
<dbReference type="PROSITE" id="PS50237">
    <property type="entry name" value="HECT"/>
    <property type="match status" value="1"/>
</dbReference>
<dbReference type="Pfam" id="PF00632">
    <property type="entry name" value="HECT"/>
    <property type="match status" value="1"/>
</dbReference>
<evidence type="ECO:0000259" key="7">
    <source>
        <dbReference type="PROSITE" id="PS50237"/>
    </source>
</evidence>
<dbReference type="InterPro" id="IPR044611">
    <property type="entry name" value="E3A/B/C-like"/>
</dbReference>
<dbReference type="Gene3D" id="3.30.2160.10">
    <property type="entry name" value="Hect, E3 ligase catalytic domain"/>
    <property type="match status" value="1"/>
</dbReference>
<comment type="catalytic activity">
    <reaction evidence="1">
        <text>S-ubiquitinyl-[E2 ubiquitin-conjugating enzyme]-L-cysteine + [acceptor protein]-L-lysine = [E2 ubiquitin-conjugating enzyme]-L-cysteine + N(6)-ubiquitinyl-[acceptor protein]-L-lysine.</text>
        <dbReference type="EC" id="2.3.2.26"/>
    </reaction>
</comment>
<dbReference type="AlphaFoldDB" id="A0A397T8H8"/>
<dbReference type="CDD" id="cd00078">
    <property type="entry name" value="HECTc"/>
    <property type="match status" value="1"/>
</dbReference>
<dbReference type="SMART" id="SM00119">
    <property type="entry name" value="HECTc"/>
    <property type="match status" value="1"/>
</dbReference>
<evidence type="ECO:0000256" key="5">
    <source>
        <dbReference type="PROSITE-ProRule" id="PRU00104"/>
    </source>
</evidence>
<dbReference type="InterPro" id="IPR000569">
    <property type="entry name" value="HECT_dom"/>
</dbReference>
<dbReference type="Proteomes" id="UP000265703">
    <property type="component" value="Unassembled WGS sequence"/>
</dbReference>
<dbReference type="PANTHER" id="PTHR45700:SF2">
    <property type="entry name" value="UBIQUITIN-PROTEIN LIGASE E3C"/>
    <property type="match status" value="1"/>
</dbReference>
<dbReference type="FunFam" id="3.30.2160.10:FF:000002">
    <property type="entry name" value="Putative Ubiquitin-protein ligase E3C"/>
    <property type="match status" value="1"/>
</dbReference>
<dbReference type="EC" id="2.3.2.26" evidence="2"/>
<dbReference type="InterPro" id="IPR035983">
    <property type="entry name" value="Hect_E3_ubiquitin_ligase"/>
</dbReference>
<sequence length="1034" mass="119639">MFNSFEGNYKSRPAINLGGKRQQENKEALLKKNQDLRKARENERLKQKSAIKIQAFYRGRTVAGNLRDNERDSWDQQAEFMLNNVNSERDVALNLIELARSFLFFYRPRYDSQRKYCLCQILRKQTQDSEIMFIPFYYDDLRDMWTLQLKRILVIFLKNIGINTMQPDQNNHNIDYLKTLHLSIDISKYQKIQNINRGEIYQENLEYLVKNGLYIELRNCLINLQVEDKNNPVILPSVTLSLRPFRILPPEHKARDLSLSNFIMHIFTIPLLPNRMSIDALKTFSSWLPLNDIILKLSQMTGSVLDAEQGVVLLGNLLAFTNKNISKIDNVLAYMKVLQNIALQIPTRLLVDNFNESNIQDDDDDEDEDEDDIVMSNQLESATLPKIDPRILKWISVLFDKQHLTYFFALMKTANSPTLLKISNFFVTLMIRWPLKRTDLLNSIIFGIYSTSDNRSAISLLWGTFKETELARLLLSSQCSQSIPNYIMTDAVFSDQWGLFTLLCELFSTVLFTMGDDEFFDESKNPLKLSEIISMSICMKHVGFYLYWSNNTLLKMDTSTIEGSCIALHYLRNIVTKLLRQIHARDSRRQFTPSDHWLMISEIDMNVFVEAVVREEQELERDNDKINVKNRQLANISPRLGILDNIPFVIPFEVRIKIFREYVYNDKNRNVESFPQPRTRVTIRRSSVFEDGFTHLNALGPGLKSPVAIQFIDEFGMPEAGIDGGGLFKEFLTSLTRVAFDTNYGLFLSTKEQLLFPNPHGYAKQETQLNYYEFIGRILGKALYEGILVDAAFAGFFLSKWLGRSSHLDDLPSLDPELYQGLIYLKNYKGDVESDLSLNFTVVDNEFGESQTIELIPGGSDVPVTNENRIRYIYMMANYRLNRQIDFQCKAFFRGLSDLIDIKWLRMFNQEELQILVGGAYIPINIEDLRQNTVYSDYKEDDSVISNFWKVVSEFSEEQKQKLIKFVTSCSRPPLLGFKELNPKFSIRKAGSGTRLPTSSTCVNLLKLPAYSDEDTLRAKLYYAINADVGFDLS</sequence>
<organism evidence="8 9">
    <name type="scientific">Glomus cerebriforme</name>
    <dbReference type="NCBI Taxonomy" id="658196"/>
    <lineage>
        <taxon>Eukaryota</taxon>
        <taxon>Fungi</taxon>
        <taxon>Fungi incertae sedis</taxon>
        <taxon>Mucoromycota</taxon>
        <taxon>Glomeromycotina</taxon>
        <taxon>Glomeromycetes</taxon>
        <taxon>Glomerales</taxon>
        <taxon>Glomeraceae</taxon>
        <taxon>Glomus</taxon>
    </lineage>
</organism>
<keyword evidence="6" id="KW-0175">Coiled coil</keyword>